<evidence type="ECO:0000256" key="2">
    <source>
        <dbReference type="ARBA" id="ARBA00005585"/>
    </source>
</evidence>
<feature type="compositionally biased region" description="Polar residues" evidence="7">
    <location>
        <begin position="23"/>
        <end position="34"/>
    </location>
</feature>
<feature type="transmembrane region" description="Helical" evidence="8">
    <location>
        <begin position="482"/>
        <end position="504"/>
    </location>
</feature>
<evidence type="ECO:0000256" key="8">
    <source>
        <dbReference type="SAM" id="Phobius"/>
    </source>
</evidence>
<feature type="transmembrane region" description="Helical" evidence="8">
    <location>
        <begin position="825"/>
        <end position="845"/>
    </location>
</feature>
<feature type="transmembrane region" description="Helical" evidence="8">
    <location>
        <begin position="441"/>
        <end position="461"/>
    </location>
</feature>
<feature type="transmembrane region" description="Helical" evidence="8">
    <location>
        <begin position="799"/>
        <end position="818"/>
    </location>
</feature>
<evidence type="ECO:0000256" key="6">
    <source>
        <dbReference type="ARBA" id="ARBA00023180"/>
    </source>
</evidence>
<dbReference type="Pfam" id="PF12349">
    <property type="entry name" value="Sterol-sensing"/>
    <property type="match status" value="1"/>
</dbReference>
<dbReference type="PROSITE" id="PS50156">
    <property type="entry name" value="SSD"/>
    <property type="match status" value="2"/>
</dbReference>
<evidence type="ECO:0000313" key="11">
    <source>
        <dbReference type="Proteomes" id="UP001497623"/>
    </source>
</evidence>
<evidence type="ECO:0000256" key="7">
    <source>
        <dbReference type="SAM" id="MobiDB-lite"/>
    </source>
</evidence>
<sequence length="985" mass="110112">MFSTPVGQDRRDSSKGTMDSGDPLTNSDTPDLNIGQSSVEKATKYAAENEIVINPIAVIYDHTYQIDIPSHRKMNVLDWESYRITRCMENMFEAHGRRVARHPYTAALICTLVSFLCCLGNIKFDIEIRPFKLWLPQDSEFIKVLDWQADNFPVDYRFHTAVWESENILTARAIQEMWRTHNLVQELVLPGSNVTWGDVCAKITTIIDYASVMSDDDIDLSFVLPRKNYCSIASKLPSECFESSLLEIWGLNNEVIMNLTDYKVINDINNIKVSAVFGYQRDFISLLGGTKRDSNGKITSAKAAKHIWVTTLDHRAITNGDAQIDEGTGGLVDLAGLSFEAAWVNTVLNNTGRDPNIKFYGQAASSFGKVSKENIYGDVKWLALGFSLMFAFVNMTLGRRNQVEQRPLLSLFGLLSCGFAIGISYGICSAFDVLYCPVNSILPILLIGLGVDDMFVILALWESNSKKKPYDTDLVRRAGKTMRHAGVAITVTSLTDVTAFVVGASTDLPALRSFCIYASVGIFAVYILQATFFLAWLIKDEQRMKEHKHGLLWFIKLENWKPSSCSKRDLLNEFFAKVYANVLMKTTVRAAVIIISAFLVGISTWATSNLHQEFNPMDFIPSSSYVYKWFNATSAHFPTNGEPGFIYFENTQLPGDLPALNELVNNLEQSDAVESVSAWFTEYKSYINQHPKLSLSNSTLNETTLFDTLSLFLSSSYGEVYKSDINFYHEKVDCIKPTPVFTTFRISIMHNPALHPAKQLEFMNTINSIVNGSPIHGSKHIWSQAYSIWETNQIIGFELYRNLIMAGIVISVITLILLASFWCSILVLICVAFTIVGVSGVMWAWGLTIDTVSCIAIVLSIGLSIDYCAHIAHAFLTARGEKTRIERVKEALIQVGPAVTNGAFSTFLAFALLGMSTSHVFITFFKVFTPAVILGYFYGAVFLPVVLSLIGPSAYTHENEVIAVDRKEEKSRVVDKQQKPQHDIV</sequence>
<evidence type="ECO:0000313" key="10">
    <source>
        <dbReference type="EMBL" id="CAL4069058.1"/>
    </source>
</evidence>
<dbReference type="Gene3D" id="1.20.1640.10">
    <property type="entry name" value="Multidrug efflux transporter AcrB transmembrane domain"/>
    <property type="match status" value="2"/>
</dbReference>
<name>A0AAV2Q4B0_MEGNR</name>
<accession>A0AAV2Q4B0</accession>
<dbReference type="InterPro" id="IPR000731">
    <property type="entry name" value="SSD"/>
</dbReference>
<dbReference type="SUPFAM" id="SSF82866">
    <property type="entry name" value="Multidrug efflux transporter AcrB transmembrane domain"/>
    <property type="match status" value="2"/>
</dbReference>
<comment type="subcellular location">
    <subcellularLocation>
        <location evidence="1">Membrane</location>
        <topology evidence="1">Multi-pass membrane protein</topology>
    </subcellularLocation>
</comment>
<evidence type="ECO:0000256" key="5">
    <source>
        <dbReference type="ARBA" id="ARBA00023136"/>
    </source>
</evidence>
<evidence type="ECO:0000256" key="4">
    <source>
        <dbReference type="ARBA" id="ARBA00022989"/>
    </source>
</evidence>
<dbReference type="InterPro" id="IPR003392">
    <property type="entry name" value="PTHD_SSD"/>
</dbReference>
<feature type="domain" description="SSD" evidence="9">
    <location>
        <begin position="824"/>
        <end position="949"/>
    </location>
</feature>
<dbReference type="PANTHER" id="PTHR10796:SF130">
    <property type="entry name" value="PATCHED DOMAIN-CONTAINING PROTEIN 3-LIKE PROTEIN"/>
    <property type="match status" value="1"/>
</dbReference>
<feature type="transmembrane region" description="Helical" evidence="8">
    <location>
        <begin position="587"/>
        <end position="606"/>
    </location>
</feature>
<feature type="transmembrane region" description="Helical" evidence="8">
    <location>
        <begin position="409"/>
        <end position="435"/>
    </location>
</feature>
<gene>
    <name evidence="10" type="ORF">MNOR_LOCUS7591</name>
</gene>
<dbReference type="Proteomes" id="UP001497623">
    <property type="component" value="Unassembled WGS sequence"/>
</dbReference>
<dbReference type="PANTHER" id="PTHR10796">
    <property type="entry name" value="PATCHED-RELATED"/>
    <property type="match status" value="1"/>
</dbReference>
<dbReference type="EMBL" id="CAXKWB010003373">
    <property type="protein sequence ID" value="CAL4069058.1"/>
    <property type="molecule type" value="Genomic_DNA"/>
</dbReference>
<feature type="transmembrane region" description="Helical" evidence="8">
    <location>
        <begin position="899"/>
        <end position="922"/>
    </location>
</feature>
<protein>
    <recommendedName>
        <fullName evidence="9">SSD domain-containing protein</fullName>
    </recommendedName>
</protein>
<organism evidence="10 11">
    <name type="scientific">Meganyctiphanes norvegica</name>
    <name type="common">Northern krill</name>
    <name type="synonym">Thysanopoda norvegica</name>
    <dbReference type="NCBI Taxonomy" id="48144"/>
    <lineage>
        <taxon>Eukaryota</taxon>
        <taxon>Metazoa</taxon>
        <taxon>Ecdysozoa</taxon>
        <taxon>Arthropoda</taxon>
        <taxon>Crustacea</taxon>
        <taxon>Multicrustacea</taxon>
        <taxon>Malacostraca</taxon>
        <taxon>Eumalacostraca</taxon>
        <taxon>Eucarida</taxon>
        <taxon>Euphausiacea</taxon>
        <taxon>Euphausiidae</taxon>
        <taxon>Meganyctiphanes</taxon>
    </lineage>
</organism>
<dbReference type="InterPro" id="IPR051697">
    <property type="entry name" value="Patched_domain-protein"/>
</dbReference>
<keyword evidence="5 8" id="KW-0472">Membrane</keyword>
<dbReference type="GO" id="GO:0016020">
    <property type="term" value="C:membrane"/>
    <property type="evidence" value="ECO:0007669"/>
    <property type="project" value="UniProtKB-SubCell"/>
</dbReference>
<feature type="domain" description="SSD" evidence="9">
    <location>
        <begin position="378"/>
        <end position="539"/>
    </location>
</feature>
<feature type="transmembrane region" description="Helical" evidence="8">
    <location>
        <begin position="928"/>
        <end position="950"/>
    </location>
</feature>
<keyword evidence="4 8" id="KW-1133">Transmembrane helix</keyword>
<evidence type="ECO:0000256" key="1">
    <source>
        <dbReference type="ARBA" id="ARBA00004141"/>
    </source>
</evidence>
<dbReference type="InterPro" id="IPR053958">
    <property type="entry name" value="HMGCR/SNAP/NPC1-like_SSD"/>
</dbReference>
<feature type="transmembrane region" description="Helical" evidence="8">
    <location>
        <begin position="857"/>
        <end position="878"/>
    </location>
</feature>
<reference evidence="10 11" key="1">
    <citation type="submission" date="2024-05" db="EMBL/GenBank/DDBJ databases">
        <authorList>
            <person name="Wallberg A."/>
        </authorList>
    </citation>
    <scope>NUCLEOTIDE SEQUENCE [LARGE SCALE GENOMIC DNA]</scope>
</reference>
<keyword evidence="11" id="KW-1185">Reference proteome</keyword>
<keyword evidence="3 8" id="KW-0812">Transmembrane</keyword>
<comment type="caution">
    <text evidence="10">The sequence shown here is derived from an EMBL/GenBank/DDBJ whole genome shotgun (WGS) entry which is preliminary data.</text>
</comment>
<evidence type="ECO:0000259" key="9">
    <source>
        <dbReference type="PROSITE" id="PS50156"/>
    </source>
</evidence>
<feature type="transmembrane region" description="Helical" evidence="8">
    <location>
        <begin position="379"/>
        <end position="397"/>
    </location>
</feature>
<feature type="transmembrane region" description="Helical" evidence="8">
    <location>
        <begin position="516"/>
        <end position="538"/>
    </location>
</feature>
<comment type="similarity">
    <text evidence="2">Belongs to the patched family.</text>
</comment>
<keyword evidence="6" id="KW-0325">Glycoprotein</keyword>
<evidence type="ECO:0000256" key="3">
    <source>
        <dbReference type="ARBA" id="ARBA00022692"/>
    </source>
</evidence>
<proteinExistence type="inferred from homology"/>
<dbReference type="Pfam" id="PF02460">
    <property type="entry name" value="Patched"/>
    <property type="match status" value="1"/>
</dbReference>
<dbReference type="AlphaFoldDB" id="A0AAV2Q4B0"/>
<feature type="region of interest" description="Disordered" evidence="7">
    <location>
        <begin position="1"/>
        <end position="34"/>
    </location>
</feature>